<name>A0A6M1KLV5_9STRE</name>
<gene>
    <name evidence="2" type="ORF">G5B50_01715</name>
</gene>
<accession>A0A6M1KLV5</accession>
<dbReference type="RefSeq" id="WP_012679435.1">
    <property type="nucleotide sequence ID" value="NZ_JAAKFZ010000003.1"/>
</dbReference>
<proteinExistence type="predicted"/>
<comment type="cofactor">
    <cofactor evidence="1">
        <name>[4Fe-4S] cluster</name>
        <dbReference type="ChEBI" id="CHEBI:49883"/>
    </cofactor>
</comment>
<dbReference type="InterPro" id="IPR052395">
    <property type="entry name" value="ET_Ferredoxin"/>
</dbReference>
<reference evidence="2 3" key="1">
    <citation type="submission" date="2020-02" db="EMBL/GenBank/DDBJ databases">
        <title>M-like protein SrM is not crucial to the virulence of a novel isolate of Streptococcus equi subsp. ruminatorum from Macaca mulatta.</title>
        <authorList>
            <person name="Guo G."/>
            <person name="Cheng L."/>
            <person name="Zhang W."/>
        </authorList>
    </citation>
    <scope>NUCLEOTIDE SEQUENCE [LARGE SCALE GENOMIC DNA]</scope>
    <source>
        <strain evidence="2 3">FJ1804</strain>
    </source>
</reference>
<dbReference type="EMBL" id="JAAKFZ010000003">
    <property type="protein sequence ID" value="NGL83490.1"/>
    <property type="molecule type" value="Genomic_DNA"/>
</dbReference>
<protein>
    <submittedName>
        <fullName evidence="2">Ferredoxin</fullName>
    </submittedName>
</protein>
<dbReference type="SUPFAM" id="SSF54862">
    <property type="entry name" value="4Fe-4S ferredoxins"/>
    <property type="match status" value="1"/>
</dbReference>
<dbReference type="PANTHER" id="PTHR39163">
    <property type="entry name" value="FERREDOXIN"/>
    <property type="match status" value="1"/>
</dbReference>
<dbReference type="Proteomes" id="UP000479499">
    <property type="component" value="Unassembled WGS sequence"/>
</dbReference>
<comment type="caution">
    <text evidence="2">The sequence shown here is derived from an EMBL/GenBank/DDBJ whole genome shotgun (WGS) entry which is preliminary data.</text>
</comment>
<evidence type="ECO:0000256" key="1">
    <source>
        <dbReference type="ARBA" id="ARBA00001966"/>
    </source>
</evidence>
<dbReference type="Pfam" id="PF13459">
    <property type="entry name" value="Fer4_15"/>
    <property type="match status" value="1"/>
</dbReference>
<evidence type="ECO:0000313" key="2">
    <source>
        <dbReference type="EMBL" id="NGL83490.1"/>
    </source>
</evidence>
<dbReference type="Gene3D" id="3.30.70.20">
    <property type="match status" value="1"/>
</dbReference>
<evidence type="ECO:0000313" key="3">
    <source>
        <dbReference type="Proteomes" id="UP000479499"/>
    </source>
</evidence>
<dbReference type="AlphaFoldDB" id="A0A6M1KLV5"/>
<organism evidence="2 3">
    <name type="scientific">Streptococcus equi subsp. ruminatorum</name>
    <dbReference type="NCBI Taxonomy" id="254358"/>
    <lineage>
        <taxon>Bacteria</taxon>
        <taxon>Bacillati</taxon>
        <taxon>Bacillota</taxon>
        <taxon>Bacilli</taxon>
        <taxon>Lactobacillales</taxon>
        <taxon>Streptococcaceae</taxon>
        <taxon>Streptococcus</taxon>
    </lineage>
</organism>
<dbReference type="PANTHER" id="PTHR39163:SF1">
    <property type="entry name" value="FERREDOXIN"/>
    <property type="match status" value="1"/>
</dbReference>
<sequence length="65" mass="7068">MKVSILPEKCIACGLCQTYSALFDYHDDGIVKLAQSDESSQLIDPNDHDAILAVKSCPTKALTLE</sequence>